<evidence type="ECO:0000256" key="14">
    <source>
        <dbReference type="ARBA" id="ARBA00023209"/>
    </source>
</evidence>
<dbReference type="PANTHER" id="PTHR13773">
    <property type="entry name" value="PHOSPHATIDATE CYTIDYLYLTRANSFERASE"/>
    <property type="match status" value="1"/>
</dbReference>
<evidence type="ECO:0000256" key="7">
    <source>
        <dbReference type="ARBA" id="ARBA00022516"/>
    </source>
</evidence>
<comment type="similarity">
    <text evidence="5">Belongs to the CDS family.</text>
</comment>
<evidence type="ECO:0000313" key="20">
    <source>
        <dbReference type="EMBL" id="CAF4852545.1"/>
    </source>
</evidence>
<sequence>TTYLMPKPFSLLKRTLELYPFQLHSLVLSLFASSIGPFGGFFASGFKRAFRIKDFAATIPGHGGFVVK</sequence>
<dbReference type="Proteomes" id="UP000663848">
    <property type="component" value="Unassembled WGS sequence"/>
</dbReference>
<keyword evidence="9 19" id="KW-0812">Transmembrane</keyword>
<comment type="subcellular location">
    <subcellularLocation>
        <location evidence="2">Membrane</location>
        <topology evidence="2">Multi-pass membrane protein</topology>
    </subcellularLocation>
</comment>
<keyword evidence="11 19" id="KW-1133">Transmembrane helix</keyword>
<evidence type="ECO:0000256" key="15">
    <source>
        <dbReference type="ARBA" id="ARBA00023264"/>
    </source>
</evidence>
<evidence type="ECO:0000256" key="12">
    <source>
        <dbReference type="ARBA" id="ARBA00023098"/>
    </source>
</evidence>
<dbReference type="Pfam" id="PF01148">
    <property type="entry name" value="CTP_transf_1"/>
    <property type="match status" value="1"/>
</dbReference>
<dbReference type="Proteomes" id="UP000663873">
    <property type="component" value="Unassembled WGS sequence"/>
</dbReference>
<dbReference type="EMBL" id="CAJOBR010052034">
    <property type="protein sequence ID" value="CAF5053095.1"/>
    <property type="molecule type" value="Genomic_DNA"/>
</dbReference>
<comment type="catalytic activity">
    <reaction evidence="1">
        <text>a 1,2-diacyl-sn-glycero-3-phosphate + CTP + H(+) = a CDP-1,2-diacyl-sn-glycerol + diphosphate</text>
        <dbReference type="Rhea" id="RHEA:16229"/>
        <dbReference type="ChEBI" id="CHEBI:15378"/>
        <dbReference type="ChEBI" id="CHEBI:33019"/>
        <dbReference type="ChEBI" id="CHEBI:37563"/>
        <dbReference type="ChEBI" id="CHEBI:58332"/>
        <dbReference type="ChEBI" id="CHEBI:58608"/>
        <dbReference type="EC" id="2.7.7.41"/>
    </reaction>
</comment>
<feature type="transmembrane region" description="Helical" evidence="19">
    <location>
        <begin position="20"/>
        <end position="43"/>
    </location>
</feature>
<evidence type="ECO:0000256" key="4">
    <source>
        <dbReference type="ARBA" id="ARBA00005189"/>
    </source>
</evidence>
<feature type="non-terminal residue" evidence="20">
    <location>
        <position position="1"/>
    </location>
</feature>
<evidence type="ECO:0000256" key="11">
    <source>
        <dbReference type="ARBA" id="ARBA00022989"/>
    </source>
</evidence>
<dbReference type="EC" id="2.7.7.41" evidence="6"/>
<keyword evidence="22" id="KW-1185">Reference proteome</keyword>
<evidence type="ECO:0000256" key="17">
    <source>
        <dbReference type="ARBA" id="ARBA00032396"/>
    </source>
</evidence>
<keyword evidence="13 19" id="KW-0472">Membrane</keyword>
<evidence type="ECO:0000313" key="22">
    <source>
        <dbReference type="Proteomes" id="UP000663873"/>
    </source>
</evidence>
<keyword evidence="8" id="KW-0808">Transferase</keyword>
<evidence type="ECO:0000256" key="6">
    <source>
        <dbReference type="ARBA" id="ARBA00012487"/>
    </source>
</evidence>
<comment type="caution">
    <text evidence="20">The sequence shown here is derived from an EMBL/GenBank/DDBJ whole genome shotgun (WGS) entry which is preliminary data.</text>
</comment>
<keyword evidence="15" id="KW-1208">Phospholipid metabolism</keyword>
<dbReference type="EMBL" id="CAJOBP010061370">
    <property type="protein sequence ID" value="CAF4852545.1"/>
    <property type="molecule type" value="Genomic_DNA"/>
</dbReference>
<evidence type="ECO:0000256" key="1">
    <source>
        <dbReference type="ARBA" id="ARBA00001698"/>
    </source>
</evidence>
<keyword evidence="14" id="KW-0594">Phospholipid biosynthesis</keyword>
<evidence type="ECO:0000313" key="21">
    <source>
        <dbReference type="EMBL" id="CAF5053095.1"/>
    </source>
</evidence>
<evidence type="ECO:0000256" key="18">
    <source>
        <dbReference type="ARBA" id="ARBA00033406"/>
    </source>
</evidence>
<dbReference type="InterPro" id="IPR016720">
    <property type="entry name" value="PC_Trfase_euk"/>
</dbReference>
<dbReference type="AlphaFoldDB" id="A0A821S9S6"/>
<dbReference type="GO" id="GO:0004605">
    <property type="term" value="F:phosphatidate cytidylyltransferase activity"/>
    <property type="evidence" value="ECO:0007669"/>
    <property type="project" value="UniProtKB-EC"/>
</dbReference>
<keyword evidence="10" id="KW-0548">Nucleotidyltransferase</keyword>
<keyword evidence="12" id="KW-0443">Lipid metabolism</keyword>
<evidence type="ECO:0000256" key="16">
    <source>
        <dbReference type="ARBA" id="ARBA00029893"/>
    </source>
</evidence>
<evidence type="ECO:0000256" key="5">
    <source>
        <dbReference type="ARBA" id="ARBA00010185"/>
    </source>
</evidence>
<dbReference type="PANTHER" id="PTHR13773:SF8">
    <property type="entry name" value="PHOSPHATIDATE CYTIDYLYLTRANSFERASE, PHOTORECEPTOR-SPECIFIC"/>
    <property type="match status" value="1"/>
</dbReference>
<name>A0A821S9S6_9BILA</name>
<evidence type="ECO:0000256" key="9">
    <source>
        <dbReference type="ARBA" id="ARBA00022692"/>
    </source>
</evidence>
<protein>
    <recommendedName>
        <fullName evidence="6">phosphatidate cytidylyltransferase</fullName>
        <ecNumber evidence="6">2.7.7.41</ecNumber>
    </recommendedName>
    <alternativeName>
        <fullName evidence="16">CDP-diacylglycerol synthase</fullName>
    </alternativeName>
    <alternativeName>
        <fullName evidence="17">CDP-diglyceride pyrophosphorylase</fullName>
    </alternativeName>
    <alternativeName>
        <fullName evidence="18">CDP-diglyceride synthase</fullName>
    </alternativeName>
</protein>
<gene>
    <name evidence="21" type="ORF">QYT958_LOCUS42177</name>
    <name evidence="20" type="ORF">UJA718_LOCUS43533</name>
</gene>
<comment type="pathway">
    <text evidence="4">Lipid metabolism.</text>
</comment>
<evidence type="ECO:0000256" key="10">
    <source>
        <dbReference type="ARBA" id="ARBA00022695"/>
    </source>
</evidence>
<reference evidence="20" key="1">
    <citation type="submission" date="2021-02" db="EMBL/GenBank/DDBJ databases">
        <authorList>
            <person name="Nowell W R."/>
        </authorList>
    </citation>
    <scope>NUCLEOTIDE SEQUENCE</scope>
</reference>
<evidence type="ECO:0000256" key="2">
    <source>
        <dbReference type="ARBA" id="ARBA00004141"/>
    </source>
</evidence>
<evidence type="ECO:0000256" key="8">
    <source>
        <dbReference type="ARBA" id="ARBA00022679"/>
    </source>
</evidence>
<dbReference type="UniPathway" id="UPA00557">
    <property type="reaction ID" value="UER00614"/>
</dbReference>
<evidence type="ECO:0000256" key="13">
    <source>
        <dbReference type="ARBA" id="ARBA00023136"/>
    </source>
</evidence>
<organism evidence="20 22">
    <name type="scientific">Rotaria socialis</name>
    <dbReference type="NCBI Taxonomy" id="392032"/>
    <lineage>
        <taxon>Eukaryota</taxon>
        <taxon>Metazoa</taxon>
        <taxon>Spiralia</taxon>
        <taxon>Gnathifera</taxon>
        <taxon>Rotifera</taxon>
        <taxon>Eurotatoria</taxon>
        <taxon>Bdelloidea</taxon>
        <taxon>Philodinida</taxon>
        <taxon>Philodinidae</taxon>
        <taxon>Rotaria</taxon>
    </lineage>
</organism>
<proteinExistence type="inferred from homology"/>
<evidence type="ECO:0000256" key="19">
    <source>
        <dbReference type="SAM" id="Phobius"/>
    </source>
</evidence>
<accession>A0A821S9S6</accession>
<dbReference type="GO" id="GO:0005789">
    <property type="term" value="C:endoplasmic reticulum membrane"/>
    <property type="evidence" value="ECO:0007669"/>
    <property type="project" value="TreeGrafter"/>
</dbReference>
<dbReference type="GO" id="GO:0016024">
    <property type="term" value="P:CDP-diacylglycerol biosynthetic process"/>
    <property type="evidence" value="ECO:0007669"/>
    <property type="project" value="UniProtKB-UniPathway"/>
</dbReference>
<keyword evidence="7" id="KW-0444">Lipid biosynthesis</keyword>
<evidence type="ECO:0000256" key="3">
    <source>
        <dbReference type="ARBA" id="ARBA00005119"/>
    </source>
</evidence>
<comment type="pathway">
    <text evidence="3">Phospholipid metabolism; CDP-diacylglycerol biosynthesis; CDP-diacylglycerol from sn-glycerol 3-phosphate: step 3/3.</text>
</comment>